<dbReference type="SMART" id="SM00382">
    <property type="entry name" value="AAA"/>
    <property type="match status" value="1"/>
</dbReference>
<protein>
    <submittedName>
        <fullName evidence="8">PRD domain-containing protein</fullName>
    </submittedName>
</protein>
<gene>
    <name evidence="8" type="ORF">DWV29_13765</name>
</gene>
<dbReference type="InterPro" id="IPR058031">
    <property type="entry name" value="AAA_lid_NorR"/>
</dbReference>
<keyword evidence="4" id="KW-0238">DNA-binding</keyword>
<feature type="domain" description="Sigma-54 factor interaction" evidence="5">
    <location>
        <begin position="113"/>
        <end position="323"/>
    </location>
</feature>
<dbReference type="SUPFAM" id="SSF52540">
    <property type="entry name" value="P-loop containing nucleoside triphosphate hydrolases"/>
    <property type="match status" value="1"/>
</dbReference>
<evidence type="ECO:0000313" key="9">
    <source>
        <dbReference type="Proteomes" id="UP000283880"/>
    </source>
</evidence>
<dbReference type="GO" id="GO:0005524">
    <property type="term" value="F:ATP binding"/>
    <property type="evidence" value="ECO:0007669"/>
    <property type="project" value="UniProtKB-KW"/>
</dbReference>
<dbReference type="SUPFAM" id="SSF63520">
    <property type="entry name" value="PTS-regulatory domain, PRD"/>
    <property type="match status" value="1"/>
</dbReference>
<dbReference type="GO" id="GO:0003677">
    <property type="term" value="F:DNA binding"/>
    <property type="evidence" value="ECO:0007669"/>
    <property type="project" value="UniProtKB-KW"/>
</dbReference>
<dbReference type="SUPFAM" id="SSF46785">
    <property type="entry name" value="Winged helix' DNA-binding domain"/>
    <property type="match status" value="1"/>
</dbReference>
<evidence type="ECO:0000256" key="2">
    <source>
        <dbReference type="ARBA" id="ARBA00022741"/>
    </source>
</evidence>
<accession>A0A413FE20</accession>
<comment type="caution">
    <text evidence="8">The sequence shown here is derived from an EMBL/GenBank/DDBJ whole genome shotgun (WGS) entry which is preliminary data.</text>
</comment>
<dbReference type="GO" id="GO:0009401">
    <property type="term" value="P:phosphoenolpyruvate-dependent sugar phosphotransferase system"/>
    <property type="evidence" value="ECO:0007669"/>
    <property type="project" value="InterPro"/>
</dbReference>
<reference evidence="8 9" key="1">
    <citation type="submission" date="2018-08" db="EMBL/GenBank/DDBJ databases">
        <title>A genome reference for cultivated species of the human gut microbiota.</title>
        <authorList>
            <person name="Zou Y."/>
            <person name="Xue W."/>
            <person name="Luo G."/>
        </authorList>
    </citation>
    <scope>NUCLEOTIDE SEQUENCE [LARGE SCALE GENOMIC DNA]</scope>
    <source>
        <strain evidence="8 9">AF04-15</strain>
    </source>
</reference>
<dbReference type="GO" id="GO:0016020">
    <property type="term" value="C:membrane"/>
    <property type="evidence" value="ECO:0007669"/>
    <property type="project" value="InterPro"/>
</dbReference>
<dbReference type="InterPro" id="IPR011608">
    <property type="entry name" value="PRD"/>
</dbReference>
<dbReference type="AlphaFoldDB" id="A0A413FE20"/>
<dbReference type="GO" id="GO:0006355">
    <property type="term" value="P:regulation of DNA-templated transcription"/>
    <property type="evidence" value="ECO:0007669"/>
    <property type="project" value="InterPro"/>
</dbReference>
<dbReference type="OrthoDB" id="9765164at2"/>
<keyword evidence="2" id="KW-0547">Nucleotide-binding</keyword>
<dbReference type="PROSITE" id="PS50045">
    <property type="entry name" value="SIGMA54_INTERACT_4"/>
    <property type="match status" value="1"/>
</dbReference>
<dbReference type="Pfam" id="PF03610">
    <property type="entry name" value="EIIA-man"/>
    <property type="match status" value="1"/>
</dbReference>
<dbReference type="Gene3D" id="3.40.50.510">
    <property type="entry name" value="Phosphotransferase system, mannose-type IIA component"/>
    <property type="match status" value="1"/>
</dbReference>
<organism evidence="8 9">
    <name type="scientific">Enterocloster asparagiformis</name>
    <dbReference type="NCBI Taxonomy" id="333367"/>
    <lineage>
        <taxon>Bacteria</taxon>
        <taxon>Bacillati</taxon>
        <taxon>Bacillota</taxon>
        <taxon>Clostridia</taxon>
        <taxon>Lachnospirales</taxon>
        <taxon>Lachnospiraceae</taxon>
        <taxon>Enterocloster</taxon>
    </lineage>
</organism>
<dbReference type="InterPro" id="IPR036390">
    <property type="entry name" value="WH_DNA-bd_sf"/>
</dbReference>
<dbReference type="InterPro" id="IPR036662">
    <property type="entry name" value="PTS_EIIA_man-typ_sf"/>
</dbReference>
<dbReference type="EMBL" id="QSBM01000010">
    <property type="protein sequence ID" value="RGX28680.1"/>
    <property type="molecule type" value="Genomic_DNA"/>
</dbReference>
<dbReference type="Pfam" id="PF14532">
    <property type="entry name" value="Sigma54_activ_2"/>
    <property type="match status" value="1"/>
</dbReference>
<dbReference type="SUPFAM" id="SSF53062">
    <property type="entry name" value="PTS system fructose IIA component-like"/>
    <property type="match status" value="1"/>
</dbReference>
<dbReference type="Gene3D" id="3.40.50.300">
    <property type="entry name" value="P-loop containing nucleotide triphosphate hydrolases"/>
    <property type="match status" value="1"/>
</dbReference>
<dbReference type="InterPro" id="IPR002078">
    <property type="entry name" value="Sigma_54_int"/>
</dbReference>
<dbReference type="Pfam" id="PF25601">
    <property type="entry name" value="AAA_lid_14"/>
    <property type="match status" value="1"/>
</dbReference>
<sequence length="891" mass="102322">MVMNGLNRTQEDVLNYIEENTRRFKEADSSVFTANCLAGKLNISRNSASQYLNEFEREGVFLKINSRPVYFFHIKALEELYRTRLQKREFASVTELVRYLEMSAKRKKNFEKAVGYDAGLSYEVAQCRMAMEYPPHGLPVLLTGPAGTGKSMLAKLSWEYAADQELVAPDPEGFFVFKCMAWAGTPEKARKILFGDRGEAGLMERSRQGVLYVKEVDYLNRELQDQISQDLDNRRIIFSTTQSMTENLSRQLLQRIPVIVKVPPLESRSVAEKERLIIHYFKRESDRIRRKICISQKALDALLNYRFPGNVRQLISSIQTSCINAYQLGGEREEALVVSAMHLPEDILQGIRVTADFGEVNRQLLDIDELNVTVGSDRERALFEGFIRRYERYEAGGLTFEELVRKNVEEVGEYFDFLVFEKNISNDKIRAMESVLNEVFRKVNEQYDIQLSANFAMVLARMIYSSMRAGDRPDQVDGRHQELSDGCYELFSRKCEKEMAVAAEIAGMISQNLEWEMNRLQRLLLVMKLYQFRGQIRGADTRAMIICHGYSTAGSIADVVNQTLGKKLFDAVDMPMDTDISVIADKVYRYINSFQVKNVLLLVDLGSLETIDCLMRRGLGVNLGIINNVSTRMALDIGGKMLARMEIGEILEKASLASQATYRLIEEQKKEDAILFVSELNSDVAQKVSRLFMNSLPRKIEINLICYEYTALQDYRASILSRYHILFVAGTVNPMMADTPFVYLEDIISFNKIDTVKQYLQDYLDEGEREQFHRNLLKNFSLQNVIEYLTILNADKVLEFVDDTLEQLQIALGRRFSAKTIIGLNIHICCLVERLVTKTPFTSHMNEEEFKSCRKDFIDAATICFSNITSHYGVELPISEIAYIYDYIYHD</sequence>
<evidence type="ECO:0000259" key="5">
    <source>
        <dbReference type="PROSITE" id="PS50045"/>
    </source>
</evidence>
<feature type="domain" description="PRD" evidence="7">
    <location>
        <begin position="792"/>
        <end position="891"/>
    </location>
</feature>
<dbReference type="Proteomes" id="UP000283880">
    <property type="component" value="Unassembled WGS sequence"/>
</dbReference>
<dbReference type="PROSITE" id="PS51372">
    <property type="entry name" value="PRD_2"/>
    <property type="match status" value="1"/>
</dbReference>
<evidence type="ECO:0000256" key="1">
    <source>
        <dbReference type="ARBA" id="ARBA00022679"/>
    </source>
</evidence>
<dbReference type="GO" id="GO:0016740">
    <property type="term" value="F:transferase activity"/>
    <property type="evidence" value="ECO:0007669"/>
    <property type="project" value="UniProtKB-KW"/>
</dbReference>
<keyword evidence="3" id="KW-0067">ATP-binding</keyword>
<proteinExistence type="predicted"/>
<evidence type="ECO:0000313" key="8">
    <source>
        <dbReference type="EMBL" id="RGX28680.1"/>
    </source>
</evidence>
<dbReference type="InterPro" id="IPR003593">
    <property type="entry name" value="AAA+_ATPase"/>
</dbReference>
<dbReference type="PANTHER" id="PTHR32071">
    <property type="entry name" value="TRANSCRIPTIONAL REGULATORY PROTEIN"/>
    <property type="match status" value="1"/>
</dbReference>
<evidence type="ECO:0000259" key="7">
    <source>
        <dbReference type="PROSITE" id="PS51372"/>
    </source>
</evidence>
<dbReference type="Pfam" id="PF00874">
    <property type="entry name" value="PRD"/>
    <property type="match status" value="1"/>
</dbReference>
<evidence type="ECO:0000256" key="4">
    <source>
        <dbReference type="ARBA" id="ARBA00023125"/>
    </source>
</evidence>
<name>A0A413FE20_9FIRM</name>
<feature type="domain" description="PTS EIIA type-4" evidence="6">
    <location>
        <begin position="540"/>
        <end position="665"/>
    </location>
</feature>
<dbReference type="InterPro" id="IPR036634">
    <property type="entry name" value="PRD_sf"/>
</dbReference>
<dbReference type="CDD" id="cd00009">
    <property type="entry name" value="AAA"/>
    <property type="match status" value="1"/>
</dbReference>
<evidence type="ECO:0000259" key="6">
    <source>
        <dbReference type="PROSITE" id="PS51096"/>
    </source>
</evidence>
<dbReference type="PANTHER" id="PTHR32071:SF38">
    <property type="entry name" value="PSP OPERON TRANSCRIPTIONAL ACTIVATOR"/>
    <property type="match status" value="1"/>
</dbReference>
<dbReference type="Gene3D" id="1.10.1790.10">
    <property type="entry name" value="PRD domain"/>
    <property type="match status" value="1"/>
</dbReference>
<dbReference type="InterPro" id="IPR027417">
    <property type="entry name" value="P-loop_NTPase"/>
</dbReference>
<evidence type="ECO:0000256" key="3">
    <source>
        <dbReference type="ARBA" id="ARBA00022840"/>
    </source>
</evidence>
<dbReference type="Gene3D" id="1.10.8.60">
    <property type="match status" value="1"/>
</dbReference>
<keyword evidence="1" id="KW-0808">Transferase</keyword>
<dbReference type="InterPro" id="IPR004701">
    <property type="entry name" value="PTS_EIIA_man-typ"/>
</dbReference>
<dbReference type="PROSITE" id="PS51096">
    <property type="entry name" value="PTS_EIIA_TYPE_4"/>
    <property type="match status" value="1"/>
</dbReference>